<gene>
    <name evidence="9" type="ORF">PFISCL1PPCAC_15040</name>
</gene>
<feature type="domain" description="Chitin-binding type-2" evidence="8">
    <location>
        <begin position="547"/>
        <end position="606"/>
    </location>
</feature>
<evidence type="ECO:0000256" key="7">
    <source>
        <dbReference type="SAM" id="MobiDB-lite"/>
    </source>
</evidence>
<dbReference type="PROSITE" id="PS50940">
    <property type="entry name" value="CHIT_BIND_II"/>
    <property type="match status" value="7"/>
</dbReference>
<dbReference type="Proteomes" id="UP001432322">
    <property type="component" value="Unassembled WGS sequence"/>
</dbReference>
<proteinExistence type="predicted"/>
<dbReference type="PANTHER" id="PTHR23301">
    <property type="entry name" value="CHITIN BINDING PERITROPHIN-A"/>
    <property type="match status" value="1"/>
</dbReference>
<evidence type="ECO:0000259" key="8">
    <source>
        <dbReference type="PROSITE" id="PS50940"/>
    </source>
</evidence>
<dbReference type="InterPro" id="IPR002557">
    <property type="entry name" value="Chitin-bd_dom"/>
</dbReference>
<keyword evidence="4" id="KW-0677">Repeat</keyword>
<keyword evidence="3" id="KW-0732">Signal</keyword>
<dbReference type="Pfam" id="PF01607">
    <property type="entry name" value="CBM_14"/>
    <property type="match status" value="6"/>
</dbReference>
<evidence type="ECO:0000256" key="6">
    <source>
        <dbReference type="ARBA" id="ARBA00023180"/>
    </source>
</evidence>
<dbReference type="GO" id="GO:0005576">
    <property type="term" value="C:extracellular region"/>
    <property type="evidence" value="ECO:0007669"/>
    <property type="project" value="InterPro"/>
</dbReference>
<dbReference type="InterPro" id="IPR051940">
    <property type="entry name" value="Chitin_bind-dev_reg"/>
</dbReference>
<dbReference type="SUPFAM" id="SSF57625">
    <property type="entry name" value="Invertebrate chitin-binding proteins"/>
    <property type="match status" value="5"/>
</dbReference>
<evidence type="ECO:0000256" key="4">
    <source>
        <dbReference type="ARBA" id="ARBA00022737"/>
    </source>
</evidence>
<evidence type="ECO:0000256" key="1">
    <source>
        <dbReference type="ARBA" id="ARBA00022473"/>
    </source>
</evidence>
<evidence type="ECO:0000256" key="2">
    <source>
        <dbReference type="ARBA" id="ARBA00022669"/>
    </source>
</evidence>
<reference evidence="9" key="1">
    <citation type="submission" date="2023-10" db="EMBL/GenBank/DDBJ databases">
        <title>Genome assembly of Pristionchus species.</title>
        <authorList>
            <person name="Yoshida K."/>
            <person name="Sommer R.J."/>
        </authorList>
    </citation>
    <scope>NUCLEOTIDE SEQUENCE</scope>
    <source>
        <strain evidence="9">RS5133</strain>
    </source>
</reference>
<comment type="caution">
    <text evidence="9">The sequence shown here is derived from an EMBL/GenBank/DDBJ whole genome shotgun (WGS) entry which is preliminary data.</text>
</comment>
<keyword evidence="2" id="KW-0147">Chitin-binding</keyword>
<dbReference type="EMBL" id="BTSY01000004">
    <property type="protein sequence ID" value="GMT23743.1"/>
    <property type="molecule type" value="Genomic_DNA"/>
</dbReference>
<dbReference type="Gene3D" id="2.170.140.10">
    <property type="entry name" value="Chitin binding domain"/>
    <property type="match status" value="4"/>
</dbReference>
<evidence type="ECO:0000256" key="3">
    <source>
        <dbReference type="ARBA" id="ARBA00022729"/>
    </source>
</evidence>
<feature type="domain" description="Chitin-binding type-2" evidence="8">
    <location>
        <begin position="4"/>
        <end position="59"/>
    </location>
</feature>
<name>A0AAV5VZU3_9BILA</name>
<dbReference type="PANTHER" id="PTHR23301:SF0">
    <property type="entry name" value="CHITIN-BINDING TYPE-2 DOMAIN-CONTAINING PROTEIN-RELATED"/>
    <property type="match status" value="1"/>
</dbReference>
<sequence length="676" mass="73175">MHVQFDCGVKNGGFAIDCKGGFVMCSNGEASLMRCPHSLTFDEETQACQYPVHVASCGLSPVVSSDTVYTPPSATTTTTTTAAPQIAVEIPVNTPINKDVCIGSSSDLRGSTRDCASSFVLCEEGKVKTAISCAPGTFFDEKMKRCDYREIACAGGWTGEGEGSRLDEEMGDSSRVDESEYSRGPSRISRPYRPSMPIGVEKIEKKEEERREMERDPIVVPSKVEPAKEATCDWKGAASSGSCSSQFIICSNGRPEVFDCASQLVFDISTSACSYPQFVTGCPQIEEVLEKSAPLSSSPSTVSDDVIDYTSSEYSRDETPSTTTVRPLLPVKDGEHTNYKFEATGDHCTFHASQPSFPLNFCSMTYGVCTPDGMTYRTNCTFGFLFDSVIRHCVPAEHCGQSYLKDIAGSIPSPSISSIHNSADWNGDNRCVGINDGKLLAATHCSPEYIKCEKESVTIERCPGPAEVFSSLTDRCVLRAQMAECSSTKGSPAITRPKIVLDEYTVMCVLQPPSSSYPAPLSPPSHRGSRIRGGLSIPTHLSKFDARTFCTTKESDGLYRNPENCAGIVQCFGGEAFSYPSCDPGLFFNEIDGQCDYASNVPECDAQANSISFDGSSVSCKGQPHGGHLADDSDCSIYYRCVWGTLERLSCPPGTVFNPRLSVCDYAHQVPHCQKQ</sequence>
<feature type="domain" description="Chitin-binding type-2" evidence="8">
    <location>
        <begin position="428"/>
        <end position="487"/>
    </location>
</feature>
<dbReference type="Gene3D" id="3.20.20.80">
    <property type="entry name" value="Glycosidases"/>
    <property type="match status" value="1"/>
</dbReference>
<organism evidence="9 10">
    <name type="scientific">Pristionchus fissidentatus</name>
    <dbReference type="NCBI Taxonomy" id="1538716"/>
    <lineage>
        <taxon>Eukaryota</taxon>
        <taxon>Metazoa</taxon>
        <taxon>Ecdysozoa</taxon>
        <taxon>Nematoda</taxon>
        <taxon>Chromadorea</taxon>
        <taxon>Rhabditida</taxon>
        <taxon>Rhabditina</taxon>
        <taxon>Diplogasteromorpha</taxon>
        <taxon>Diplogasteroidea</taxon>
        <taxon>Neodiplogasteridae</taxon>
        <taxon>Pristionchus</taxon>
    </lineage>
</organism>
<keyword evidence="6" id="KW-0325">Glycoprotein</keyword>
<feature type="domain" description="Chitin-binding type-2" evidence="8">
    <location>
        <begin position="617"/>
        <end position="675"/>
    </location>
</feature>
<keyword evidence="5" id="KW-1015">Disulfide bond</keyword>
<feature type="domain" description="Chitin-binding type-2" evidence="8">
    <location>
        <begin position="98"/>
        <end position="155"/>
    </location>
</feature>
<evidence type="ECO:0000313" key="10">
    <source>
        <dbReference type="Proteomes" id="UP001432322"/>
    </source>
</evidence>
<accession>A0AAV5VZU3</accession>
<protein>
    <recommendedName>
        <fullName evidence="8">Chitin-binding type-2 domain-containing protein</fullName>
    </recommendedName>
</protein>
<keyword evidence="10" id="KW-1185">Reference proteome</keyword>
<dbReference type="InterPro" id="IPR036508">
    <property type="entry name" value="Chitin-bd_dom_sf"/>
</dbReference>
<feature type="domain" description="Chitin-binding type-2" evidence="8">
    <location>
        <begin position="229"/>
        <end position="284"/>
    </location>
</feature>
<evidence type="ECO:0000313" key="9">
    <source>
        <dbReference type="EMBL" id="GMT23743.1"/>
    </source>
</evidence>
<dbReference type="GO" id="GO:0008061">
    <property type="term" value="F:chitin binding"/>
    <property type="evidence" value="ECO:0007669"/>
    <property type="project" value="UniProtKB-KW"/>
</dbReference>
<feature type="compositionally biased region" description="Basic and acidic residues" evidence="7">
    <location>
        <begin position="162"/>
        <end position="181"/>
    </location>
</feature>
<dbReference type="AlphaFoldDB" id="A0AAV5VZU3"/>
<dbReference type="SMART" id="SM00494">
    <property type="entry name" value="ChtBD2"/>
    <property type="match status" value="7"/>
</dbReference>
<feature type="domain" description="Chitin-binding type-2" evidence="8">
    <location>
        <begin position="345"/>
        <end position="401"/>
    </location>
</feature>
<keyword evidence="1" id="KW-0217">Developmental protein</keyword>
<feature type="region of interest" description="Disordered" evidence="7">
    <location>
        <begin position="159"/>
        <end position="194"/>
    </location>
</feature>
<evidence type="ECO:0000256" key="5">
    <source>
        <dbReference type="ARBA" id="ARBA00023157"/>
    </source>
</evidence>